<evidence type="ECO:0000313" key="1">
    <source>
        <dbReference type="EMBL" id="PWA78515.1"/>
    </source>
</evidence>
<keyword evidence="2" id="KW-1185">Reference proteome</keyword>
<dbReference type="PANTHER" id="PTHR36617:SF15">
    <property type="entry name" value="REVERSE TRANSCRIPTASE ZINC-BINDING DOMAIN-CONTAINING PROTEIN"/>
    <property type="match status" value="1"/>
</dbReference>
<proteinExistence type="predicted"/>
<sequence length="218" mass="24749">MSWIAWKKVCSSKSCCGLGIGNLYASNLAMLTKWWWIFHSENNSLWKNIVTSIHGTTGGYYCANNVSTPLSPWKNIIGLDKPLSCVNSPLKSIFTRRVGNGSTFCFWTDHWIGENNLQTLFPRLFSLDRNKQCLIQDICSPTNGSLPFNFNWRRHISNGTETVQFDGLIDMLRGFTLSSTPDCWDCPLNPSKTFIVSTLRKSIKMHFSPLKHTLTTTN</sequence>
<dbReference type="EMBL" id="PKPP01001977">
    <property type="protein sequence ID" value="PWA78515.1"/>
    <property type="molecule type" value="Genomic_DNA"/>
</dbReference>
<comment type="caution">
    <text evidence="1">The sequence shown here is derived from an EMBL/GenBank/DDBJ whole genome shotgun (WGS) entry which is preliminary data.</text>
</comment>
<dbReference type="AlphaFoldDB" id="A0A2U1NYC7"/>
<reference evidence="1 2" key="1">
    <citation type="journal article" date="2018" name="Mol. Plant">
        <title>The genome of Artemisia annua provides insight into the evolution of Asteraceae family and artemisinin biosynthesis.</title>
        <authorList>
            <person name="Shen Q."/>
            <person name="Zhang L."/>
            <person name="Liao Z."/>
            <person name="Wang S."/>
            <person name="Yan T."/>
            <person name="Shi P."/>
            <person name="Liu M."/>
            <person name="Fu X."/>
            <person name="Pan Q."/>
            <person name="Wang Y."/>
            <person name="Lv Z."/>
            <person name="Lu X."/>
            <person name="Zhang F."/>
            <person name="Jiang W."/>
            <person name="Ma Y."/>
            <person name="Chen M."/>
            <person name="Hao X."/>
            <person name="Li L."/>
            <person name="Tang Y."/>
            <person name="Lv G."/>
            <person name="Zhou Y."/>
            <person name="Sun X."/>
            <person name="Brodelius P.E."/>
            <person name="Rose J.K.C."/>
            <person name="Tang K."/>
        </authorList>
    </citation>
    <scope>NUCLEOTIDE SEQUENCE [LARGE SCALE GENOMIC DNA]</scope>
    <source>
        <strain evidence="2">cv. Huhao1</strain>
        <tissue evidence="1">Leaf</tissue>
    </source>
</reference>
<accession>A0A2U1NYC7</accession>
<dbReference type="GO" id="GO:0003964">
    <property type="term" value="F:RNA-directed DNA polymerase activity"/>
    <property type="evidence" value="ECO:0007669"/>
    <property type="project" value="UniProtKB-KW"/>
</dbReference>
<evidence type="ECO:0000313" key="2">
    <source>
        <dbReference type="Proteomes" id="UP000245207"/>
    </source>
</evidence>
<keyword evidence="1" id="KW-0808">Transferase</keyword>
<name>A0A2U1NYC7_ARTAN</name>
<dbReference type="PANTHER" id="PTHR36617">
    <property type="entry name" value="PROTEIN, PUTATIVE-RELATED"/>
    <property type="match status" value="1"/>
</dbReference>
<keyword evidence="1" id="KW-0548">Nucleotidyltransferase</keyword>
<keyword evidence="1" id="KW-0695">RNA-directed DNA polymerase</keyword>
<organism evidence="1 2">
    <name type="scientific">Artemisia annua</name>
    <name type="common">Sweet wormwood</name>
    <dbReference type="NCBI Taxonomy" id="35608"/>
    <lineage>
        <taxon>Eukaryota</taxon>
        <taxon>Viridiplantae</taxon>
        <taxon>Streptophyta</taxon>
        <taxon>Embryophyta</taxon>
        <taxon>Tracheophyta</taxon>
        <taxon>Spermatophyta</taxon>
        <taxon>Magnoliopsida</taxon>
        <taxon>eudicotyledons</taxon>
        <taxon>Gunneridae</taxon>
        <taxon>Pentapetalae</taxon>
        <taxon>asterids</taxon>
        <taxon>campanulids</taxon>
        <taxon>Asterales</taxon>
        <taxon>Asteraceae</taxon>
        <taxon>Asteroideae</taxon>
        <taxon>Anthemideae</taxon>
        <taxon>Artemisiinae</taxon>
        <taxon>Artemisia</taxon>
    </lineage>
</organism>
<protein>
    <submittedName>
        <fullName evidence="1">RNA-directed DNA polymerase, eukaryota, Reverse transcriptase zinc-binding domain protein</fullName>
    </submittedName>
</protein>
<dbReference type="Proteomes" id="UP000245207">
    <property type="component" value="Unassembled WGS sequence"/>
</dbReference>
<gene>
    <name evidence="1" type="ORF">CTI12_AA214880</name>
</gene>
<dbReference type="OrthoDB" id="1740865at2759"/>